<dbReference type="InterPro" id="IPR006214">
    <property type="entry name" value="Bax_inhibitor_1-related"/>
</dbReference>
<sequence>MYSEETVPKLVADTDEDQESVNAPEDNESSAFSEKNVRLGFIRKVYGTLLCQFLVTILVMVMFLYIKSLKRYSRHNEWIWITALVVWILTVILFAFYEDTRRHFPHNMIFLGIFTLCLSVLLGAVASHYDEEAVLLAAGITAGVCFGLVIFSFQTKFDFTMSAGFLFVSLNVLIEFGFFAIILNKEVLSVFLASLGALLFSIYFVIDIQFMLGGKHKYSLSPEDYIFASLNLYLDGVILFFHILSIVREAKK</sequence>
<evidence type="ECO:0000256" key="2">
    <source>
        <dbReference type="ARBA" id="ARBA00022692"/>
    </source>
</evidence>
<dbReference type="OMA" id="YYVSYAF"/>
<keyword evidence="3 5" id="KW-1133">Transmembrane helix</keyword>
<dbReference type="Pfam" id="PF01027">
    <property type="entry name" value="Bax1-I"/>
    <property type="match status" value="1"/>
</dbReference>
<comment type="subcellular location">
    <subcellularLocation>
        <location evidence="1">Membrane</location>
        <topology evidence="1">Multi-pass membrane protein</topology>
    </subcellularLocation>
</comment>
<dbReference type="PANTHER" id="PTHR23291">
    <property type="entry name" value="BAX INHIBITOR-RELATED"/>
    <property type="match status" value="1"/>
</dbReference>
<dbReference type="CDD" id="cd10428">
    <property type="entry name" value="LFG_like"/>
    <property type="match status" value="1"/>
</dbReference>
<dbReference type="PANTHER" id="PTHR23291:SF47">
    <property type="entry name" value="TRANSMEMBRANE BAX INHIBITOR MOTIF CONTAINING 7"/>
    <property type="match status" value="1"/>
</dbReference>
<feature type="transmembrane region" description="Helical" evidence="5">
    <location>
        <begin position="109"/>
        <end position="126"/>
    </location>
</feature>
<keyword evidence="7" id="KW-1185">Reference proteome</keyword>
<comment type="similarity">
    <text evidence="5">Belongs to the BI1 family.</text>
</comment>
<feature type="transmembrane region" description="Helical" evidence="5">
    <location>
        <begin position="133"/>
        <end position="153"/>
    </location>
</feature>
<dbReference type="Proteomes" id="UP000005408">
    <property type="component" value="Unassembled WGS sequence"/>
</dbReference>
<dbReference type="OrthoDB" id="7933078at2759"/>
<evidence type="ECO:0000256" key="3">
    <source>
        <dbReference type="ARBA" id="ARBA00022989"/>
    </source>
</evidence>
<evidence type="ECO:0000256" key="1">
    <source>
        <dbReference type="ARBA" id="ARBA00004141"/>
    </source>
</evidence>
<protein>
    <submittedName>
        <fullName evidence="6">Uncharacterized protein</fullName>
    </submittedName>
</protein>
<proteinExistence type="inferred from homology"/>
<feature type="transmembrane region" description="Helical" evidence="5">
    <location>
        <begin position="45"/>
        <end position="66"/>
    </location>
</feature>
<evidence type="ECO:0000256" key="4">
    <source>
        <dbReference type="ARBA" id="ARBA00023136"/>
    </source>
</evidence>
<feature type="transmembrane region" description="Helical" evidence="5">
    <location>
        <begin position="159"/>
        <end position="180"/>
    </location>
</feature>
<evidence type="ECO:0000256" key="5">
    <source>
        <dbReference type="RuleBase" id="RU004379"/>
    </source>
</evidence>
<reference evidence="6" key="1">
    <citation type="submission" date="2022-08" db="UniProtKB">
        <authorList>
            <consortium name="EnsemblMetazoa"/>
        </authorList>
    </citation>
    <scope>IDENTIFICATION</scope>
    <source>
        <strain evidence="6">05x7-T-G4-1.051#20</strain>
    </source>
</reference>
<name>A0A8W8N562_MAGGI</name>
<keyword evidence="2 5" id="KW-0812">Transmembrane</keyword>
<evidence type="ECO:0000313" key="7">
    <source>
        <dbReference type="Proteomes" id="UP000005408"/>
    </source>
</evidence>
<dbReference type="EnsemblMetazoa" id="G4691.1">
    <property type="protein sequence ID" value="G4691.1:cds"/>
    <property type="gene ID" value="G4691"/>
</dbReference>
<feature type="transmembrane region" description="Helical" evidence="5">
    <location>
        <begin position="187"/>
        <end position="206"/>
    </location>
</feature>
<organism evidence="6 7">
    <name type="scientific">Magallana gigas</name>
    <name type="common">Pacific oyster</name>
    <name type="synonym">Crassostrea gigas</name>
    <dbReference type="NCBI Taxonomy" id="29159"/>
    <lineage>
        <taxon>Eukaryota</taxon>
        <taxon>Metazoa</taxon>
        <taxon>Spiralia</taxon>
        <taxon>Lophotrochozoa</taxon>
        <taxon>Mollusca</taxon>
        <taxon>Bivalvia</taxon>
        <taxon>Autobranchia</taxon>
        <taxon>Pteriomorphia</taxon>
        <taxon>Ostreida</taxon>
        <taxon>Ostreoidea</taxon>
        <taxon>Ostreidae</taxon>
        <taxon>Magallana</taxon>
    </lineage>
</organism>
<dbReference type="GO" id="GO:0016020">
    <property type="term" value="C:membrane"/>
    <property type="evidence" value="ECO:0007669"/>
    <property type="project" value="UniProtKB-SubCell"/>
</dbReference>
<keyword evidence="4 5" id="KW-0472">Membrane</keyword>
<feature type="transmembrane region" description="Helical" evidence="5">
    <location>
        <begin position="78"/>
        <end position="97"/>
    </location>
</feature>
<feature type="transmembrane region" description="Helical" evidence="5">
    <location>
        <begin position="226"/>
        <end position="247"/>
    </location>
</feature>
<accession>A0A8W8N562</accession>
<dbReference type="AlphaFoldDB" id="A0A8W8N562"/>
<evidence type="ECO:0000313" key="6">
    <source>
        <dbReference type="EnsemblMetazoa" id="G4691.1:cds"/>
    </source>
</evidence>